<gene>
    <name evidence="2" type="ordered locus">ACP_2745</name>
</gene>
<evidence type="ECO:0000256" key="1">
    <source>
        <dbReference type="SAM" id="Phobius"/>
    </source>
</evidence>
<evidence type="ECO:0000313" key="3">
    <source>
        <dbReference type="Proteomes" id="UP000002207"/>
    </source>
</evidence>
<feature type="transmembrane region" description="Helical" evidence="1">
    <location>
        <begin position="68"/>
        <end position="89"/>
    </location>
</feature>
<accession>C1F353</accession>
<dbReference type="InParanoid" id="C1F353"/>
<dbReference type="EMBL" id="CP001472">
    <property type="protein sequence ID" value="ACO33541.1"/>
    <property type="molecule type" value="Genomic_DNA"/>
</dbReference>
<keyword evidence="1" id="KW-0812">Transmembrane</keyword>
<keyword evidence="3" id="KW-1185">Reference proteome</keyword>
<reference evidence="2 3" key="1">
    <citation type="journal article" date="2009" name="Appl. Environ. Microbiol.">
        <title>Three genomes from the phylum Acidobacteria provide insight into the lifestyles of these microorganisms in soils.</title>
        <authorList>
            <person name="Ward N.L."/>
            <person name="Challacombe J.F."/>
            <person name="Janssen P.H."/>
            <person name="Henrissat B."/>
            <person name="Coutinho P.M."/>
            <person name="Wu M."/>
            <person name="Xie G."/>
            <person name="Haft D.H."/>
            <person name="Sait M."/>
            <person name="Badger J."/>
            <person name="Barabote R.D."/>
            <person name="Bradley B."/>
            <person name="Brettin T.S."/>
            <person name="Brinkac L.M."/>
            <person name="Bruce D."/>
            <person name="Creasy T."/>
            <person name="Daugherty S.C."/>
            <person name="Davidsen T.M."/>
            <person name="DeBoy R.T."/>
            <person name="Detter J.C."/>
            <person name="Dodson R.J."/>
            <person name="Durkin A.S."/>
            <person name="Ganapathy A."/>
            <person name="Gwinn-Giglio M."/>
            <person name="Han C.S."/>
            <person name="Khouri H."/>
            <person name="Kiss H."/>
            <person name="Kothari S.P."/>
            <person name="Madupu R."/>
            <person name="Nelson K.E."/>
            <person name="Nelson W.C."/>
            <person name="Paulsen I."/>
            <person name="Penn K."/>
            <person name="Ren Q."/>
            <person name="Rosovitz M.J."/>
            <person name="Selengut J.D."/>
            <person name="Shrivastava S."/>
            <person name="Sullivan S.A."/>
            <person name="Tapia R."/>
            <person name="Thompson L.S."/>
            <person name="Watkins K.L."/>
            <person name="Yang Q."/>
            <person name="Yu C."/>
            <person name="Zafar N."/>
            <person name="Zhou L."/>
            <person name="Kuske C.R."/>
        </authorList>
    </citation>
    <scope>NUCLEOTIDE SEQUENCE [LARGE SCALE GENOMIC DNA]</scope>
    <source>
        <strain evidence="3">ATCC 51196 / DSM 11244 / BCRC 80197 / JCM 7670 / NBRC 15755 / NCIMB 13165 / 161</strain>
    </source>
</reference>
<keyword evidence="1" id="KW-1133">Transmembrane helix</keyword>
<feature type="transmembrane region" description="Helical" evidence="1">
    <location>
        <begin position="101"/>
        <end position="122"/>
    </location>
</feature>
<feature type="transmembrane region" description="Helical" evidence="1">
    <location>
        <begin position="29"/>
        <end position="48"/>
    </location>
</feature>
<dbReference type="AlphaFoldDB" id="C1F353"/>
<organism evidence="2 3">
    <name type="scientific">Acidobacterium capsulatum (strain ATCC 51196 / DSM 11244 / BCRC 80197 / JCM 7670 / NBRC 15755 / NCIMB 13165 / 161)</name>
    <dbReference type="NCBI Taxonomy" id="240015"/>
    <lineage>
        <taxon>Bacteria</taxon>
        <taxon>Pseudomonadati</taxon>
        <taxon>Acidobacteriota</taxon>
        <taxon>Terriglobia</taxon>
        <taxon>Terriglobales</taxon>
        <taxon>Acidobacteriaceae</taxon>
        <taxon>Acidobacterium</taxon>
    </lineage>
</organism>
<dbReference type="HOGENOM" id="CLU_1084275_0_0_0"/>
<name>C1F353_ACIC5</name>
<dbReference type="KEGG" id="aca:ACP_2745"/>
<feature type="transmembrane region" description="Helical" evidence="1">
    <location>
        <begin position="134"/>
        <end position="158"/>
    </location>
</feature>
<evidence type="ECO:0000313" key="2">
    <source>
        <dbReference type="EMBL" id="ACO33541.1"/>
    </source>
</evidence>
<keyword evidence="1" id="KW-0472">Membrane</keyword>
<proteinExistence type="predicted"/>
<dbReference type="Proteomes" id="UP000002207">
    <property type="component" value="Chromosome"/>
</dbReference>
<protein>
    <submittedName>
        <fullName evidence="2">Putative membrane protein</fullName>
    </submittedName>
</protein>
<feature type="transmembrane region" description="Helical" evidence="1">
    <location>
        <begin position="199"/>
        <end position="218"/>
    </location>
</feature>
<feature type="transmembrane region" description="Helical" evidence="1">
    <location>
        <begin position="170"/>
        <end position="187"/>
    </location>
</feature>
<sequence length="256" mass="28704">MVCTLEPILWFVVFYSYIRSTVDSRSKSFRIYLAIQMASAALLAPLALLMLGADGREAIWLDVLHSQIVWWSSIVASLFAIGTLRDILARILATLVGLQRLALLSLQWILVVAFLVILNRILANWGSVPYSGQLAVVAYGLNLTQMVALLFVVPFTFLVRRSSRSRFQDVALGLAVLATSHAILDWGCWKPKPLSTAEIVAQCLVVLTTLVFWTFCFAGEEEAAAPRLLPLNSRLVRWSEKFRVLKRQSVPVERNR</sequence>